<feature type="transmembrane region" description="Helical" evidence="7">
    <location>
        <begin position="99"/>
        <end position="119"/>
    </location>
</feature>
<evidence type="ECO:0000313" key="8">
    <source>
        <dbReference type="EMBL" id="CAD6261570.1"/>
    </source>
</evidence>
<keyword evidence="9" id="KW-1185">Reference proteome</keyword>
<feature type="compositionally biased region" description="Low complexity" evidence="6">
    <location>
        <begin position="573"/>
        <end position="590"/>
    </location>
</feature>
<feature type="transmembrane region" description="Helical" evidence="7">
    <location>
        <begin position="254"/>
        <end position="274"/>
    </location>
</feature>
<feature type="transmembrane region" description="Helical" evidence="7">
    <location>
        <begin position="57"/>
        <end position="79"/>
    </location>
</feature>
<dbReference type="InterPro" id="IPR036259">
    <property type="entry name" value="MFS_trans_sf"/>
</dbReference>
<organism evidence="8 9">
    <name type="scientific">Miscanthus lutarioriparius</name>
    <dbReference type="NCBI Taxonomy" id="422564"/>
    <lineage>
        <taxon>Eukaryota</taxon>
        <taxon>Viridiplantae</taxon>
        <taxon>Streptophyta</taxon>
        <taxon>Embryophyta</taxon>
        <taxon>Tracheophyta</taxon>
        <taxon>Spermatophyta</taxon>
        <taxon>Magnoliopsida</taxon>
        <taxon>Liliopsida</taxon>
        <taxon>Poales</taxon>
        <taxon>Poaceae</taxon>
        <taxon>PACMAD clade</taxon>
        <taxon>Panicoideae</taxon>
        <taxon>Andropogonodae</taxon>
        <taxon>Andropogoneae</taxon>
        <taxon>Saccharinae</taxon>
        <taxon>Miscanthus</taxon>
    </lineage>
</organism>
<keyword evidence="3 7" id="KW-0812">Transmembrane</keyword>
<feature type="transmembrane region" description="Helical" evidence="7">
    <location>
        <begin position="126"/>
        <end position="148"/>
    </location>
</feature>
<dbReference type="SUPFAM" id="SSF103473">
    <property type="entry name" value="MFS general substrate transporter"/>
    <property type="match status" value="1"/>
</dbReference>
<dbReference type="OrthoDB" id="8904098at2759"/>
<evidence type="ECO:0000256" key="5">
    <source>
        <dbReference type="ARBA" id="ARBA00023136"/>
    </source>
</evidence>
<gene>
    <name evidence="8" type="ORF">NCGR_LOCUS44967</name>
</gene>
<dbReference type="PANTHER" id="PTHR11654">
    <property type="entry name" value="OLIGOPEPTIDE TRANSPORTER-RELATED"/>
    <property type="match status" value="1"/>
</dbReference>
<comment type="subcellular location">
    <subcellularLocation>
        <location evidence="1">Membrane</location>
        <topology evidence="1">Multi-pass membrane protein</topology>
    </subcellularLocation>
</comment>
<evidence type="ECO:0000256" key="4">
    <source>
        <dbReference type="ARBA" id="ARBA00022989"/>
    </source>
</evidence>
<dbReference type="AlphaFoldDB" id="A0A811QSZ3"/>
<dbReference type="Pfam" id="PF00854">
    <property type="entry name" value="PTR2"/>
    <property type="match status" value="1"/>
</dbReference>
<dbReference type="GO" id="GO:0022857">
    <property type="term" value="F:transmembrane transporter activity"/>
    <property type="evidence" value="ECO:0007669"/>
    <property type="project" value="InterPro"/>
</dbReference>
<dbReference type="Gene3D" id="1.20.1250.20">
    <property type="entry name" value="MFS general substrate transporter like domains"/>
    <property type="match status" value="1"/>
</dbReference>
<evidence type="ECO:0000256" key="2">
    <source>
        <dbReference type="ARBA" id="ARBA00005982"/>
    </source>
</evidence>
<evidence type="ECO:0000313" key="9">
    <source>
        <dbReference type="Proteomes" id="UP000604825"/>
    </source>
</evidence>
<feature type="transmembrane region" description="Helical" evidence="7">
    <location>
        <begin position="543"/>
        <end position="563"/>
    </location>
</feature>
<protein>
    <submittedName>
        <fullName evidence="8">Uncharacterized protein</fullName>
    </submittedName>
</protein>
<evidence type="ECO:0000256" key="3">
    <source>
        <dbReference type="ARBA" id="ARBA00022692"/>
    </source>
</evidence>
<dbReference type="EMBL" id="CAJGYO010000012">
    <property type="protein sequence ID" value="CAD6261570.1"/>
    <property type="molecule type" value="Genomic_DNA"/>
</dbReference>
<dbReference type="GO" id="GO:0016020">
    <property type="term" value="C:membrane"/>
    <property type="evidence" value="ECO:0007669"/>
    <property type="project" value="UniProtKB-SubCell"/>
</dbReference>
<evidence type="ECO:0000256" key="6">
    <source>
        <dbReference type="SAM" id="MobiDB-lite"/>
    </source>
</evidence>
<evidence type="ECO:0000256" key="7">
    <source>
        <dbReference type="SAM" id="Phobius"/>
    </source>
</evidence>
<feature type="transmembrane region" description="Helical" evidence="7">
    <location>
        <begin position="498"/>
        <end position="523"/>
    </location>
</feature>
<dbReference type="FunFam" id="1.20.1250.20:FF:001224">
    <property type="entry name" value="Protein NRT1/ PTR FAMILY 5.10"/>
    <property type="match status" value="1"/>
</dbReference>
<accession>A0A811QSZ3</accession>
<sequence length="597" mass="63372">MDPTGGADTILADPLLHPLPQSIKQQQEEESSSALAGVSDYLGRPVQRGSSGGWRSALFVVGVEIAGSFAYFGISANLITYLTGPLGQSNASAAASVNAWSGTACLMPLLGAFLADAYLGRYRSVIIACTLYVLGYGMLTLSATVPALRPSHMPCREDGDSFSSSVWEVSSSAYSCQPGWPQVAFFYVSLYLIAIAQGADKPCGLAFAADQFDAEHQGERASRGSLFNWWFFCMAIGISVSVSVVGYIQEYVGWGLGFGVPCAIVLCAFLVFLLGTPTYRLYAPTPEAKSPFRRLARGLAAVVAGKAKAGGLLVSSQPQADSEQEEADARCVLRLLPIWASSLAYGVVYAQIMTLFNKQGRTLDRRIGQKGLELPPAVLQTLGPASILLFVPVYDRAVVPALRWATGNPSGLSMLQRVGAGMATSLAGVAVAALVEARRLATAREHGLVDDPAATVPMSWAWIVPQYAMMGVADVLAVVGLQELFYDQMPDGLRSLGLALYLSVMGIGGFISSLLISVIDGVTGSGGGDSWFADNLNRAHLDYFYWLLAGLSAVELALFLFFARSYVYKHKSGGSSSSSRRLSCSSTSTLGKGKYSC</sequence>
<comment type="similarity">
    <text evidence="2">Belongs to the major facilitator superfamily. Proton-dependent oligopeptide transporter (POT/PTR) (TC 2.A.17) family.</text>
</comment>
<feature type="transmembrane region" description="Helical" evidence="7">
    <location>
        <begin position="414"/>
        <end position="435"/>
    </location>
</feature>
<comment type="caution">
    <text evidence="8">The sequence shown here is derived from an EMBL/GenBank/DDBJ whole genome shotgun (WGS) entry which is preliminary data.</text>
</comment>
<feature type="region of interest" description="Disordered" evidence="6">
    <location>
        <begin position="571"/>
        <end position="597"/>
    </location>
</feature>
<feature type="transmembrane region" description="Helical" evidence="7">
    <location>
        <begin position="226"/>
        <end position="248"/>
    </location>
</feature>
<dbReference type="InterPro" id="IPR000109">
    <property type="entry name" value="POT_fam"/>
</dbReference>
<reference evidence="8" key="1">
    <citation type="submission" date="2020-10" db="EMBL/GenBank/DDBJ databases">
        <authorList>
            <person name="Han B."/>
            <person name="Lu T."/>
            <person name="Zhao Q."/>
            <person name="Huang X."/>
            <person name="Zhao Y."/>
        </authorList>
    </citation>
    <scope>NUCLEOTIDE SEQUENCE</scope>
</reference>
<keyword evidence="4 7" id="KW-1133">Transmembrane helix</keyword>
<evidence type="ECO:0000256" key="1">
    <source>
        <dbReference type="ARBA" id="ARBA00004141"/>
    </source>
</evidence>
<dbReference type="Proteomes" id="UP000604825">
    <property type="component" value="Unassembled WGS sequence"/>
</dbReference>
<keyword evidence="5 7" id="KW-0472">Membrane</keyword>
<name>A0A811QSZ3_9POAL</name>
<proteinExistence type="inferred from homology"/>
<feature type="transmembrane region" description="Helical" evidence="7">
    <location>
        <begin position="377"/>
        <end position="394"/>
    </location>
</feature>